<dbReference type="Pfam" id="PF00578">
    <property type="entry name" value="AhpC-TSA"/>
    <property type="match status" value="1"/>
</dbReference>
<dbReference type="PROSITE" id="PS51352">
    <property type="entry name" value="THIOREDOXIN_2"/>
    <property type="match status" value="1"/>
</dbReference>
<dbReference type="InterPro" id="IPR050553">
    <property type="entry name" value="Thioredoxin_ResA/DsbE_sf"/>
</dbReference>
<organism evidence="3 4">
    <name type="scientific">Lihuaxuella thermophila</name>
    <dbReference type="NCBI Taxonomy" id="1173111"/>
    <lineage>
        <taxon>Bacteria</taxon>
        <taxon>Bacillati</taxon>
        <taxon>Bacillota</taxon>
        <taxon>Bacilli</taxon>
        <taxon>Bacillales</taxon>
        <taxon>Thermoactinomycetaceae</taxon>
        <taxon>Lihuaxuella</taxon>
    </lineage>
</organism>
<sequence length="209" mass="23422">MNMRNGLILVAVAVAVIATIWVNVPNGKDLPSVKTSPGKQSEWQKKGSISPASNCLTGEGKVRAEKGYCAPNFTLQTMDGNRVELYKNDGKPSVINFWASWCEPCRKEMPDFQQAYEKYKGRVNFLMVNETAMEEDEEAVYHFLKENRFTFPVLLDRLTADQKTVGMDQYGVLGVPMTFVVDANGVITHKKIGMMTEGEIEQLMQAITK</sequence>
<keyword evidence="3" id="KW-0413">Isomerase</keyword>
<dbReference type="CDD" id="cd02966">
    <property type="entry name" value="TlpA_like_family"/>
    <property type="match status" value="1"/>
</dbReference>
<dbReference type="GO" id="GO:0016209">
    <property type="term" value="F:antioxidant activity"/>
    <property type="evidence" value="ECO:0007669"/>
    <property type="project" value="InterPro"/>
</dbReference>
<accession>A0A1H8DLD7</accession>
<evidence type="ECO:0000256" key="1">
    <source>
        <dbReference type="ARBA" id="ARBA00023157"/>
    </source>
</evidence>
<evidence type="ECO:0000259" key="2">
    <source>
        <dbReference type="PROSITE" id="PS51352"/>
    </source>
</evidence>
<dbReference type="GO" id="GO:0016491">
    <property type="term" value="F:oxidoreductase activity"/>
    <property type="evidence" value="ECO:0007669"/>
    <property type="project" value="InterPro"/>
</dbReference>
<dbReference type="InterPro" id="IPR036249">
    <property type="entry name" value="Thioredoxin-like_sf"/>
</dbReference>
<dbReference type="PROSITE" id="PS00194">
    <property type="entry name" value="THIOREDOXIN_1"/>
    <property type="match status" value="1"/>
</dbReference>
<dbReference type="EMBL" id="FOCQ01000005">
    <property type="protein sequence ID" value="SEN07965.1"/>
    <property type="molecule type" value="Genomic_DNA"/>
</dbReference>
<dbReference type="RefSeq" id="WP_089966891.1">
    <property type="nucleotide sequence ID" value="NZ_FOCQ01000005.1"/>
</dbReference>
<evidence type="ECO:0000313" key="3">
    <source>
        <dbReference type="EMBL" id="SEN07965.1"/>
    </source>
</evidence>
<dbReference type="AlphaFoldDB" id="A0A1H8DLD7"/>
<dbReference type="GO" id="GO:0016853">
    <property type="term" value="F:isomerase activity"/>
    <property type="evidence" value="ECO:0007669"/>
    <property type="project" value="UniProtKB-KW"/>
</dbReference>
<dbReference type="OrthoDB" id="25753at2"/>
<feature type="domain" description="Thioredoxin" evidence="2">
    <location>
        <begin position="64"/>
        <end position="209"/>
    </location>
</feature>
<keyword evidence="1" id="KW-1015">Disulfide bond</keyword>
<dbReference type="InterPro" id="IPR000866">
    <property type="entry name" value="AhpC/TSA"/>
</dbReference>
<name>A0A1H8DLD7_9BACL</name>
<dbReference type="SUPFAM" id="SSF52833">
    <property type="entry name" value="Thioredoxin-like"/>
    <property type="match status" value="1"/>
</dbReference>
<dbReference type="PANTHER" id="PTHR42852">
    <property type="entry name" value="THIOL:DISULFIDE INTERCHANGE PROTEIN DSBE"/>
    <property type="match status" value="1"/>
</dbReference>
<proteinExistence type="predicted"/>
<reference evidence="3 4" key="1">
    <citation type="submission" date="2016-10" db="EMBL/GenBank/DDBJ databases">
        <authorList>
            <person name="de Groot N.N."/>
        </authorList>
    </citation>
    <scope>NUCLEOTIDE SEQUENCE [LARGE SCALE GENOMIC DNA]</scope>
    <source>
        <strain evidence="3 4">DSM 46701</strain>
    </source>
</reference>
<dbReference type="Gene3D" id="3.40.30.10">
    <property type="entry name" value="Glutaredoxin"/>
    <property type="match status" value="1"/>
</dbReference>
<protein>
    <submittedName>
        <fullName evidence="3">Thiol-disulfide isomerase or thioredoxin</fullName>
    </submittedName>
</protein>
<gene>
    <name evidence="3" type="ORF">SAMN05444955_105240</name>
</gene>
<evidence type="ECO:0000313" key="4">
    <source>
        <dbReference type="Proteomes" id="UP000199695"/>
    </source>
</evidence>
<keyword evidence="4" id="KW-1185">Reference proteome</keyword>
<dbReference type="STRING" id="1173111.SAMN05444955_105240"/>
<dbReference type="InterPro" id="IPR013766">
    <property type="entry name" value="Thioredoxin_domain"/>
</dbReference>
<dbReference type="InterPro" id="IPR017937">
    <property type="entry name" value="Thioredoxin_CS"/>
</dbReference>
<dbReference type="PANTHER" id="PTHR42852:SF17">
    <property type="entry name" value="THIOREDOXIN-LIKE PROTEIN HI_1115"/>
    <property type="match status" value="1"/>
</dbReference>
<dbReference type="Proteomes" id="UP000199695">
    <property type="component" value="Unassembled WGS sequence"/>
</dbReference>